<dbReference type="AlphaFoldDB" id="A0A087TTD2"/>
<reference evidence="11 12" key="1">
    <citation type="submission" date="2013-11" db="EMBL/GenBank/DDBJ databases">
        <title>Genome sequencing of Stegodyphus mimosarum.</title>
        <authorList>
            <person name="Bechsgaard J."/>
        </authorList>
    </citation>
    <scope>NUCLEOTIDE SEQUENCE [LARGE SCALE GENOMIC DNA]</scope>
</reference>
<dbReference type="Gene3D" id="3.40.47.10">
    <property type="match status" value="2"/>
</dbReference>
<name>A0A087TTD2_STEMI</name>
<evidence type="ECO:0000256" key="5">
    <source>
        <dbReference type="ARBA" id="ARBA00022832"/>
    </source>
</evidence>
<dbReference type="SMART" id="SM00825">
    <property type="entry name" value="PKS_KS"/>
    <property type="match status" value="1"/>
</dbReference>
<dbReference type="PANTHER" id="PTHR11712:SF336">
    <property type="entry name" value="3-OXOACYL-[ACYL-CARRIER-PROTEIN] SYNTHASE, MITOCHONDRIAL"/>
    <property type="match status" value="1"/>
</dbReference>
<evidence type="ECO:0000313" key="11">
    <source>
        <dbReference type="EMBL" id="KFM68371.1"/>
    </source>
</evidence>
<dbReference type="PIRSF" id="PIRSF000447">
    <property type="entry name" value="KAS_II"/>
    <property type="match status" value="1"/>
</dbReference>
<organism evidence="11 12">
    <name type="scientific">Stegodyphus mimosarum</name>
    <name type="common">African social velvet spider</name>
    <dbReference type="NCBI Taxonomy" id="407821"/>
    <lineage>
        <taxon>Eukaryota</taxon>
        <taxon>Metazoa</taxon>
        <taxon>Ecdysozoa</taxon>
        <taxon>Arthropoda</taxon>
        <taxon>Chelicerata</taxon>
        <taxon>Arachnida</taxon>
        <taxon>Araneae</taxon>
        <taxon>Araneomorphae</taxon>
        <taxon>Entelegynae</taxon>
        <taxon>Eresoidea</taxon>
        <taxon>Eresidae</taxon>
        <taxon>Stegodyphus</taxon>
    </lineage>
</organism>
<dbReference type="NCBIfam" id="NF005589">
    <property type="entry name" value="PRK07314.1"/>
    <property type="match status" value="1"/>
</dbReference>
<keyword evidence="12" id="KW-1185">Reference proteome</keyword>
<dbReference type="PROSITE" id="PS00606">
    <property type="entry name" value="KS3_1"/>
    <property type="match status" value="1"/>
</dbReference>
<evidence type="ECO:0000256" key="4">
    <source>
        <dbReference type="ARBA" id="ARBA00022679"/>
    </source>
</evidence>
<evidence type="ECO:0000256" key="8">
    <source>
        <dbReference type="ARBA" id="ARBA00023315"/>
    </source>
</evidence>
<dbReference type="InterPro" id="IPR000794">
    <property type="entry name" value="Beta-ketoacyl_synthase"/>
</dbReference>
<dbReference type="Proteomes" id="UP000054359">
    <property type="component" value="Unassembled WGS sequence"/>
</dbReference>
<dbReference type="GO" id="GO:0006633">
    <property type="term" value="P:fatty acid biosynthetic process"/>
    <property type="evidence" value="ECO:0007669"/>
    <property type="project" value="UniProtKB-KW"/>
</dbReference>
<dbReference type="Pfam" id="PF00109">
    <property type="entry name" value="ketoacyl-synt"/>
    <property type="match status" value="1"/>
</dbReference>
<dbReference type="OrthoDB" id="5334845at2759"/>
<dbReference type="EC" id="2.3.1.41" evidence="2"/>
<evidence type="ECO:0000256" key="1">
    <source>
        <dbReference type="ARBA" id="ARBA00008467"/>
    </source>
</evidence>
<dbReference type="OMA" id="QIGHCLG"/>
<keyword evidence="7" id="KW-0275">Fatty acid biosynthesis</keyword>
<proteinExistence type="inferred from homology"/>
<keyword evidence="4" id="KW-0808">Transferase</keyword>
<protein>
    <recommendedName>
        <fullName evidence="2">beta-ketoacyl-[acyl-carrier-protein] synthase I</fullName>
        <ecNumber evidence="2">2.3.1.41</ecNumber>
    </recommendedName>
</protein>
<gene>
    <name evidence="11" type="ORF">X975_09393</name>
</gene>
<dbReference type="NCBIfam" id="TIGR03150">
    <property type="entry name" value="fabF"/>
    <property type="match status" value="1"/>
</dbReference>
<comment type="similarity">
    <text evidence="1">Belongs to the thiolase-like superfamily. Beta-ketoacyl-ACP synthases family.</text>
</comment>
<dbReference type="PROSITE" id="PS52004">
    <property type="entry name" value="KS3_2"/>
    <property type="match status" value="1"/>
</dbReference>
<dbReference type="PANTHER" id="PTHR11712">
    <property type="entry name" value="POLYKETIDE SYNTHASE-RELATED"/>
    <property type="match status" value="1"/>
</dbReference>
<feature type="active site" description="For beta-ketoacyl synthase activity" evidence="9">
    <location>
        <position position="181"/>
    </location>
</feature>
<evidence type="ECO:0000256" key="2">
    <source>
        <dbReference type="ARBA" id="ARBA00013191"/>
    </source>
</evidence>
<accession>A0A087TTD2</accession>
<keyword evidence="3" id="KW-0444">Lipid biosynthesis</keyword>
<keyword evidence="6" id="KW-0443">Lipid metabolism</keyword>
<dbReference type="FunFam" id="3.40.47.10:FF:000009">
    <property type="entry name" value="3-oxoacyl-[acyl-carrier-protein] synthase 2"/>
    <property type="match status" value="1"/>
</dbReference>
<evidence type="ECO:0000256" key="6">
    <source>
        <dbReference type="ARBA" id="ARBA00023098"/>
    </source>
</evidence>
<dbReference type="InterPro" id="IPR018201">
    <property type="entry name" value="Ketoacyl_synth_AS"/>
</dbReference>
<sequence length="441" mass="46894">MNPLRHYTKNIAKSTRVVVTGIGIVCPLGIGASNVWEKLLNGKIGTVALTDPIYNDIPCKVAAFVPLGDQNGHLNLKKFFRNSDFKTFSMATAYALVAAKEAIADANLSPEADEKKNIGVAVGTGMVDMIDIITTGNVLKEKGYNKVSPFFVPRILSNMAAGHIAINYGFKGPNHSVSTACATGLHAIGDAYNFIRNKQASVMICGSTEAVISPISLAGFSRMRALSTKFNSSPEKASRPFDKDRDGFVMGEGAGILVLESLSHAIERNAKIYAEILGYGLSGDAYHITSPCNDGSGAYHCMQEALLQNRVNITDVGYINAHATSTPLGDTIEVKAIHDLFGIHSNSLVVSSTKGALGHLLGAAGSVEAIFTVLACFTNNIPANVNLDNPDIKLPVNLAGKDSQVWPDNLSEKRVALTNSFGFGGTNATLAFCKFEANEFC</sequence>
<evidence type="ECO:0000256" key="7">
    <source>
        <dbReference type="ARBA" id="ARBA00023160"/>
    </source>
</evidence>
<dbReference type="InterPro" id="IPR020841">
    <property type="entry name" value="PKS_Beta-ketoAc_synthase_dom"/>
</dbReference>
<dbReference type="InterPro" id="IPR017568">
    <property type="entry name" value="3-oxoacyl-ACP_synth-2"/>
</dbReference>
<evidence type="ECO:0000259" key="10">
    <source>
        <dbReference type="PROSITE" id="PS52004"/>
    </source>
</evidence>
<feature type="non-terminal residue" evidence="11">
    <location>
        <position position="441"/>
    </location>
</feature>
<dbReference type="GO" id="GO:0004315">
    <property type="term" value="F:3-oxoacyl-[acyl-carrier-protein] synthase activity"/>
    <property type="evidence" value="ECO:0007669"/>
    <property type="project" value="UniProtKB-EC"/>
</dbReference>
<dbReference type="SUPFAM" id="SSF53901">
    <property type="entry name" value="Thiolase-like"/>
    <property type="match status" value="2"/>
</dbReference>
<dbReference type="InterPro" id="IPR016039">
    <property type="entry name" value="Thiolase-like"/>
</dbReference>
<dbReference type="Pfam" id="PF02801">
    <property type="entry name" value="Ketoacyl-synt_C"/>
    <property type="match status" value="1"/>
</dbReference>
<dbReference type="EMBL" id="KK116646">
    <property type="protein sequence ID" value="KFM68371.1"/>
    <property type="molecule type" value="Genomic_DNA"/>
</dbReference>
<dbReference type="CDD" id="cd00834">
    <property type="entry name" value="KAS_I_II"/>
    <property type="match status" value="1"/>
</dbReference>
<feature type="domain" description="Ketosynthase family 3 (KS3)" evidence="10">
    <location>
        <begin position="14"/>
        <end position="434"/>
    </location>
</feature>
<evidence type="ECO:0000256" key="3">
    <source>
        <dbReference type="ARBA" id="ARBA00022516"/>
    </source>
</evidence>
<dbReference type="GO" id="GO:0005739">
    <property type="term" value="C:mitochondrion"/>
    <property type="evidence" value="ECO:0007669"/>
    <property type="project" value="TreeGrafter"/>
</dbReference>
<keyword evidence="5" id="KW-0276">Fatty acid metabolism</keyword>
<dbReference type="InterPro" id="IPR014031">
    <property type="entry name" value="Ketoacyl_synth_C"/>
</dbReference>
<keyword evidence="8" id="KW-0012">Acyltransferase</keyword>
<evidence type="ECO:0000313" key="12">
    <source>
        <dbReference type="Proteomes" id="UP000054359"/>
    </source>
</evidence>
<evidence type="ECO:0000256" key="9">
    <source>
        <dbReference type="PIRSR" id="PIRSR000447-1"/>
    </source>
</evidence>
<dbReference type="InterPro" id="IPR014030">
    <property type="entry name" value="Ketoacyl_synth_N"/>
</dbReference>
<dbReference type="STRING" id="407821.A0A087TTD2"/>